<dbReference type="SMART" id="SM00487">
    <property type="entry name" value="DEXDc"/>
    <property type="match status" value="1"/>
</dbReference>
<keyword evidence="3" id="KW-0067">ATP-binding</keyword>
<dbReference type="PANTHER" id="PTHR45766">
    <property type="entry name" value="DNA ANNEALING HELICASE AND ENDONUCLEASE ZRANB3 FAMILY MEMBER"/>
    <property type="match status" value="1"/>
</dbReference>
<dbReference type="STRING" id="504728.K649_01850"/>
<dbReference type="Pfam" id="PF00176">
    <property type="entry name" value="SNF2-rel_dom"/>
    <property type="match status" value="1"/>
</dbReference>
<dbReference type="GO" id="GO:0004386">
    <property type="term" value="F:helicase activity"/>
    <property type="evidence" value="ECO:0007669"/>
    <property type="project" value="UniProtKB-KW"/>
</dbReference>
<dbReference type="Pfam" id="PF13091">
    <property type="entry name" value="PLDc_2"/>
    <property type="match status" value="1"/>
</dbReference>
<keyword evidence="1" id="KW-0378">Hydrolase</keyword>
<dbReference type="KEGG" id="mre:K649_01850"/>
<dbReference type="Pfam" id="PF00271">
    <property type="entry name" value="Helicase_C"/>
    <property type="match status" value="1"/>
</dbReference>
<dbReference type="GO" id="GO:0005524">
    <property type="term" value="F:ATP binding"/>
    <property type="evidence" value="ECO:0007669"/>
    <property type="project" value="InterPro"/>
</dbReference>
<dbReference type="InterPro" id="IPR027417">
    <property type="entry name" value="P-loop_NTPase"/>
</dbReference>
<dbReference type="AlphaFoldDB" id="M9X9N8"/>
<dbReference type="SUPFAM" id="SSF52540">
    <property type="entry name" value="P-loop containing nucleoside triphosphate hydrolases"/>
    <property type="match status" value="2"/>
</dbReference>
<dbReference type="InterPro" id="IPR014001">
    <property type="entry name" value="Helicase_ATP-bd"/>
</dbReference>
<evidence type="ECO:0000313" key="3">
    <source>
        <dbReference type="EMBL" id="AGK03674.1"/>
    </source>
</evidence>
<dbReference type="CDD" id="cd18793">
    <property type="entry name" value="SF2_C_SNF"/>
    <property type="match status" value="1"/>
</dbReference>
<dbReference type="eggNOG" id="COG1502">
    <property type="taxonomic scope" value="Bacteria"/>
</dbReference>
<dbReference type="SMART" id="SM00490">
    <property type="entry name" value="HELICc"/>
    <property type="match status" value="1"/>
</dbReference>
<organism evidence="3 4">
    <name type="scientific">Meiothermus ruber (strain ATCC 35948 / DSM 1279 / VKM B-1258 / 21)</name>
    <name type="common">Thermus ruber</name>
    <dbReference type="NCBI Taxonomy" id="504728"/>
    <lineage>
        <taxon>Bacteria</taxon>
        <taxon>Thermotogati</taxon>
        <taxon>Deinococcota</taxon>
        <taxon>Deinococci</taxon>
        <taxon>Thermales</taxon>
        <taxon>Thermaceae</taxon>
        <taxon>Meiothermus</taxon>
    </lineage>
</organism>
<dbReference type="CDD" id="cd09178">
    <property type="entry name" value="PLDc_N_Snf2_like"/>
    <property type="match status" value="1"/>
</dbReference>
<dbReference type="PATRIC" id="fig|504728.9.peg.384"/>
<keyword evidence="3" id="KW-0547">Nucleotide-binding</keyword>
<gene>
    <name evidence="3" type="ORF">K649_01850</name>
</gene>
<dbReference type="GO" id="GO:0016787">
    <property type="term" value="F:hydrolase activity"/>
    <property type="evidence" value="ECO:0007669"/>
    <property type="project" value="UniProtKB-KW"/>
</dbReference>
<dbReference type="InterPro" id="IPR025202">
    <property type="entry name" value="PLD-like_dom"/>
</dbReference>
<dbReference type="EMBL" id="CP005385">
    <property type="protein sequence ID" value="AGK03674.1"/>
    <property type="molecule type" value="Genomic_DNA"/>
</dbReference>
<name>M9X9N8_MEIRD</name>
<dbReference type="PANTHER" id="PTHR45766:SF6">
    <property type="entry name" value="SWI_SNF-RELATED MATRIX-ASSOCIATED ACTIN-DEPENDENT REGULATOR OF CHROMATIN SUBFAMILY A-LIKE PROTEIN 1"/>
    <property type="match status" value="1"/>
</dbReference>
<dbReference type="InterPro" id="IPR049730">
    <property type="entry name" value="SNF2/RAD54-like_C"/>
</dbReference>
<evidence type="ECO:0000313" key="4">
    <source>
        <dbReference type="Proteomes" id="UP000013026"/>
    </source>
</evidence>
<dbReference type="InterPro" id="IPR000330">
    <property type="entry name" value="SNF2_N"/>
</dbReference>
<sequence length="1018" mass="117124">MSMSANLQLPDFIDNDHLKLSEALNFLLRSQPQADIASGYFNLGGYALVKDALAEIPRLRILLSKEGGIAAGELYPAGFQKDLASAKFATRNRELAKELVQLLLRPEIEVRLYTKGFFHGKAYIFGDVAIIGSSNFTHAGLTANTELNSVHKQGYAAQAAREWFERFWEQSQDYKLELVRLLEESKLISSGYSPYLIFLKSLYEYFKDELTVDLEKGRNIGKSLVDLADFQQKAFERALKILEKYDGVFIADSVGLGKTWIGKKLLEHFGYFQRKKCLVIAPAQLSQMWEDELRSIQVAAHVVSMESMGRSNFDASSYFDAEVVLVDESHNFRNSNQRYAALSRIMNAGRRKKAIMLTATPINNSVFDLYNQIMLFARGERYFARAGIPYLRGYFIRALEDGDLLNLLEEVMVRRTRQFVKQEFPEAVINGEPVRFPRRELHTERYDLEAIYPDLYKQVAVRFEELILAAYNPEAFLERPTDKEELERQRNEALIGLIKSLLLKRFESSVEAFRISLRRQIAFHERFIEELMHGHLLSSADYRRLIALENEEEVSSSVQSLPTVDASAYRVLELAQVAAADLEHLREMLRMVEPVAVENDPKIAKLIELIRERPGKKIVVFSYFQDTIRYLEQAFRETYAESLQAVRWAVVDGSVRTKDRTDILRRFAPKSQKTQVAPEDELDLLLATDVFSEGQNLQDADTLINFDLHWNPTRMIQRAGRIDRLGSPFEVIHIHNFFPEDGLEEMLGLLERLMEKIVQIDKNVGLDASILGEVINPKTFNALRRIEQEDARIADELEAEAEISSEFMRALLSTYLQKSGAERLEAIPYGVHSGMAGRGRRGIFFHFKVGDEHIWRFYDVDKREILDSKYRIYNLIQCEEQTPRVDADYNVDDILAEVSRHLLEDLNIQNAVQVDTLPKAQREVLTALRGLARHPQIDRQELIELLKNLNQPLSRVLVRELESIHKAYEAQPMELVKALRAFVEHYYLTQTDQSAQANRRFSEEDLELVVYLTLSATQ</sequence>
<reference evidence="3 4" key="1">
    <citation type="submission" date="2013-04" db="EMBL/GenBank/DDBJ databases">
        <authorList>
            <person name="Chin J."/>
            <person name="Alexander D.H."/>
            <person name="Marks P."/>
            <person name="Korlach J."/>
            <person name="Clum A."/>
            <person name="Copeland A."/>
        </authorList>
    </citation>
    <scope>NUCLEOTIDE SEQUENCE [LARGE SCALE GENOMIC DNA]</scope>
    <source>
        <strain evidence="4">ATCC 35948 / DSM 1279 / VKM B-1258 / 21</strain>
    </source>
</reference>
<dbReference type="eggNOG" id="COG0553">
    <property type="taxonomic scope" value="Bacteria"/>
</dbReference>
<evidence type="ECO:0000259" key="2">
    <source>
        <dbReference type="PROSITE" id="PS51194"/>
    </source>
</evidence>
<proteinExistence type="predicted"/>
<keyword evidence="3" id="KW-0347">Helicase</keyword>
<dbReference type="InterPro" id="IPR001650">
    <property type="entry name" value="Helicase_C-like"/>
</dbReference>
<dbReference type="Gene3D" id="3.40.50.300">
    <property type="entry name" value="P-loop containing nucleotide triphosphate hydrolases"/>
    <property type="match status" value="2"/>
</dbReference>
<dbReference type="SUPFAM" id="SSF56024">
    <property type="entry name" value="Phospholipase D/nuclease"/>
    <property type="match status" value="1"/>
</dbReference>
<accession>M9X9N8</accession>
<evidence type="ECO:0000256" key="1">
    <source>
        <dbReference type="ARBA" id="ARBA00022801"/>
    </source>
</evidence>
<dbReference type="Gene3D" id="3.30.870.10">
    <property type="entry name" value="Endonuclease Chain A"/>
    <property type="match status" value="1"/>
</dbReference>
<dbReference type="PROSITE" id="PS51194">
    <property type="entry name" value="HELICASE_CTER"/>
    <property type="match status" value="1"/>
</dbReference>
<feature type="domain" description="Helicase C-terminal" evidence="2">
    <location>
        <begin position="602"/>
        <end position="765"/>
    </location>
</feature>
<protein>
    <submittedName>
        <fullName evidence="3">Helicase domain-containing protein</fullName>
    </submittedName>
</protein>
<dbReference type="Proteomes" id="UP000013026">
    <property type="component" value="Chromosome"/>
</dbReference>